<dbReference type="Pfam" id="PF06203">
    <property type="entry name" value="CCT"/>
    <property type="match status" value="1"/>
</dbReference>
<dbReference type="GO" id="GO:0008270">
    <property type="term" value="F:zinc ion binding"/>
    <property type="evidence" value="ECO:0007669"/>
    <property type="project" value="UniProtKB-KW"/>
</dbReference>
<evidence type="ECO:0000256" key="1">
    <source>
        <dbReference type="ARBA" id="ARBA00004123"/>
    </source>
</evidence>
<feature type="region of interest" description="Disordered" evidence="8">
    <location>
        <begin position="215"/>
        <end position="245"/>
    </location>
</feature>
<keyword evidence="6" id="KW-0863">Zinc-finger</keyword>
<evidence type="ECO:0000256" key="4">
    <source>
        <dbReference type="ARBA" id="ARBA00023163"/>
    </source>
</evidence>
<name>A0AAE2BXW6_9LAMI</name>
<dbReference type="Gene3D" id="3.30.50.10">
    <property type="entry name" value="Erythroid Transcription Factor GATA-1, subunit A"/>
    <property type="match status" value="1"/>
</dbReference>
<accession>A0AAE2BXW6</accession>
<feature type="compositionally biased region" description="Polar residues" evidence="8">
    <location>
        <begin position="9"/>
        <end position="18"/>
    </location>
</feature>
<dbReference type="PANTHER" id="PTHR46125:SF24">
    <property type="entry name" value="GATA TRANSCRIPTION FACTOR 18"/>
    <property type="match status" value="1"/>
</dbReference>
<evidence type="ECO:0000256" key="2">
    <source>
        <dbReference type="ARBA" id="ARBA00023015"/>
    </source>
</evidence>
<dbReference type="CDD" id="cd00202">
    <property type="entry name" value="ZnF_GATA"/>
    <property type="match status" value="1"/>
</dbReference>
<evidence type="ECO:0000256" key="5">
    <source>
        <dbReference type="ARBA" id="ARBA00023242"/>
    </source>
</evidence>
<dbReference type="InterPro" id="IPR010402">
    <property type="entry name" value="CCT_domain"/>
</dbReference>
<evidence type="ECO:0000259" key="9">
    <source>
        <dbReference type="PROSITE" id="PS50114"/>
    </source>
</evidence>
<evidence type="ECO:0000256" key="3">
    <source>
        <dbReference type="ARBA" id="ARBA00023125"/>
    </source>
</evidence>
<dbReference type="GO" id="GO:0005634">
    <property type="term" value="C:nucleus"/>
    <property type="evidence" value="ECO:0007669"/>
    <property type="project" value="UniProtKB-SubCell"/>
</dbReference>
<sequence length="385" mass="42469">MYGPPHASMNETTTTTVQAPRPLNPHMDDNDDDDDDDDVVECSNGEESVDNPPSQIRYDLPNNSHSPHALPASGVMEPLDPVASHALYPRIWRRMWPPLPGKVQAVLLLLGGYEVPTGVPTPGMTPQNYRNLGDYPGRSSQPQRAASLIRFREKRKERCFDKKIRYTVRKEVALSRSVFLGSFSSSVIDPFPLILHLQFPRSSVDTLDVGGDEIMQRKKGQFTSSKALPEEPGSSSADWNGSSAQEEQETACRHCGISSKSTPMMRRGPDGPRTLCNACGLKWANKGVLRDLSKLPIVEAQHHAMKAGEVINSETNGKDTVAPSTNIITSSTGPKIPESLLLHLHITSKHYTAHCLRRKYGPSIVRLSHDDVITTAHWAVFAPNE</sequence>
<keyword evidence="12" id="KW-1185">Reference proteome</keyword>
<reference evidence="11" key="1">
    <citation type="submission" date="2020-06" db="EMBL/GenBank/DDBJ databases">
        <authorList>
            <person name="Li T."/>
            <person name="Hu X."/>
            <person name="Zhang T."/>
            <person name="Song X."/>
            <person name="Zhang H."/>
            <person name="Dai N."/>
            <person name="Sheng W."/>
            <person name="Hou X."/>
            <person name="Wei L."/>
        </authorList>
    </citation>
    <scope>NUCLEOTIDE SEQUENCE</scope>
    <source>
        <strain evidence="11">K16</strain>
        <tissue evidence="11">Leaf</tissue>
    </source>
</reference>
<evidence type="ECO:0000256" key="7">
    <source>
        <dbReference type="PROSITE-ProRule" id="PRU00357"/>
    </source>
</evidence>
<dbReference type="SMART" id="SM00401">
    <property type="entry name" value="ZnF_GATA"/>
    <property type="match status" value="1"/>
</dbReference>
<dbReference type="AlphaFoldDB" id="A0AAE2BXW6"/>
<dbReference type="InterPro" id="IPR000679">
    <property type="entry name" value="Znf_GATA"/>
</dbReference>
<feature type="compositionally biased region" description="Polar residues" evidence="8">
    <location>
        <begin position="233"/>
        <end position="245"/>
    </location>
</feature>
<evidence type="ECO:0000313" key="11">
    <source>
        <dbReference type="EMBL" id="KAK4401809.1"/>
    </source>
</evidence>
<reference evidence="11" key="2">
    <citation type="journal article" date="2024" name="Plant">
        <title>Genomic evolution and insights into agronomic trait innovations of Sesamum species.</title>
        <authorList>
            <person name="Miao H."/>
            <person name="Wang L."/>
            <person name="Qu L."/>
            <person name="Liu H."/>
            <person name="Sun Y."/>
            <person name="Le M."/>
            <person name="Wang Q."/>
            <person name="Wei S."/>
            <person name="Zheng Y."/>
            <person name="Lin W."/>
            <person name="Duan Y."/>
            <person name="Cao H."/>
            <person name="Xiong S."/>
            <person name="Wang X."/>
            <person name="Wei L."/>
            <person name="Li C."/>
            <person name="Ma Q."/>
            <person name="Ju M."/>
            <person name="Zhao R."/>
            <person name="Li G."/>
            <person name="Mu C."/>
            <person name="Tian Q."/>
            <person name="Mei H."/>
            <person name="Zhang T."/>
            <person name="Gao T."/>
            <person name="Zhang H."/>
        </authorList>
    </citation>
    <scope>NUCLEOTIDE SEQUENCE</scope>
    <source>
        <strain evidence="11">K16</strain>
    </source>
</reference>
<evidence type="ECO:0000259" key="10">
    <source>
        <dbReference type="PROSITE" id="PS51017"/>
    </source>
</evidence>
<feature type="compositionally biased region" description="Acidic residues" evidence="8">
    <location>
        <begin position="29"/>
        <end position="40"/>
    </location>
</feature>
<keyword evidence="2" id="KW-0805">Transcription regulation</keyword>
<comment type="subcellular location">
    <subcellularLocation>
        <location evidence="1 7">Nucleus</location>
    </subcellularLocation>
</comment>
<dbReference type="PANTHER" id="PTHR46125">
    <property type="entry name" value="GATA TRANSCRIPTION FACTOR 28"/>
    <property type="match status" value="1"/>
</dbReference>
<dbReference type="InterPro" id="IPR013088">
    <property type="entry name" value="Znf_NHR/GATA"/>
</dbReference>
<comment type="caution">
    <text evidence="11">The sequence shown here is derived from an EMBL/GenBank/DDBJ whole genome shotgun (WGS) entry which is preliminary data.</text>
</comment>
<dbReference type="Proteomes" id="UP001289374">
    <property type="component" value="Unassembled WGS sequence"/>
</dbReference>
<keyword evidence="3" id="KW-0238">DNA-binding</keyword>
<dbReference type="EMBL" id="JACGWL010000005">
    <property type="protein sequence ID" value="KAK4401809.1"/>
    <property type="molecule type" value="Genomic_DNA"/>
</dbReference>
<keyword evidence="6" id="KW-0479">Metal-binding</keyword>
<gene>
    <name evidence="11" type="ORF">Sango_0921600</name>
</gene>
<keyword evidence="4" id="KW-0804">Transcription</keyword>
<feature type="domain" description="GATA-type" evidence="9">
    <location>
        <begin position="246"/>
        <end position="294"/>
    </location>
</feature>
<dbReference type="Pfam" id="PF00320">
    <property type="entry name" value="GATA"/>
    <property type="match status" value="1"/>
</dbReference>
<evidence type="ECO:0000256" key="6">
    <source>
        <dbReference type="PROSITE-ProRule" id="PRU00094"/>
    </source>
</evidence>
<dbReference type="PROSITE" id="PS51017">
    <property type="entry name" value="CCT"/>
    <property type="match status" value="1"/>
</dbReference>
<evidence type="ECO:0000313" key="12">
    <source>
        <dbReference type="Proteomes" id="UP001289374"/>
    </source>
</evidence>
<feature type="domain" description="CCT" evidence="10">
    <location>
        <begin position="144"/>
        <end position="186"/>
    </location>
</feature>
<evidence type="ECO:0000256" key="8">
    <source>
        <dbReference type="SAM" id="MobiDB-lite"/>
    </source>
</evidence>
<proteinExistence type="predicted"/>
<protein>
    <submittedName>
        <fullName evidence="11">GATA transcription factor 24</fullName>
    </submittedName>
</protein>
<dbReference type="SUPFAM" id="SSF57716">
    <property type="entry name" value="Glucocorticoid receptor-like (DNA-binding domain)"/>
    <property type="match status" value="1"/>
</dbReference>
<keyword evidence="6" id="KW-0862">Zinc</keyword>
<keyword evidence="5 7" id="KW-0539">Nucleus</keyword>
<feature type="region of interest" description="Disordered" evidence="8">
    <location>
        <begin position="1"/>
        <end position="76"/>
    </location>
</feature>
<dbReference type="PROSITE" id="PS00344">
    <property type="entry name" value="GATA_ZN_FINGER_1"/>
    <property type="match status" value="1"/>
</dbReference>
<dbReference type="GO" id="GO:0043565">
    <property type="term" value="F:sequence-specific DNA binding"/>
    <property type="evidence" value="ECO:0007669"/>
    <property type="project" value="InterPro"/>
</dbReference>
<dbReference type="PROSITE" id="PS50114">
    <property type="entry name" value="GATA_ZN_FINGER_2"/>
    <property type="match status" value="1"/>
</dbReference>
<dbReference type="GO" id="GO:0006355">
    <property type="term" value="P:regulation of DNA-templated transcription"/>
    <property type="evidence" value="ECO:0007669"/>
    <property type="project" value="InterPro"/>
</dbReference>
<dbReference type="InterPro" id="IPR045280">
    <property type="entry name" value="TIFY-like"/>
</dbReference>
<organism evidence="11 12">
    <name type="scientific">Sesamum angolense</name>
    <dbReference type="NCBI Taxonomy" id="2727404"/>
    <lineage>
        <taxon>Eukaryota</taxon>
        <taxon>Viridiplantae</taxon>
        <taxon>Streptophyta</taxon>
        <taxon>Embryophyta</taxon>
        <taxon>Tracheophyta</taxon>
        <taxon>Spermatophyta</taxon>
        <taxon>Magnoliopsida</taxon>
        <taxon>eudicotyledons</taxon>
        <taxon>Gunneridae</taxon>
        <taxon>Pentapetalae</taxon>
        <taxon>asterids</taxon>
        <taxon>lamiids</taxon>
        <taxon>Lamiales</taxon>
        <taxon>Pedaliaceae</taxon>
        <taxon>Sesamum</taxon>
    </lineage>
</organism>